<keyword evidence="2" id="KW-1185">Reference proteome</keyword>
<proteinExistence type="predicted"/>
<gene>
    <name evidence="1" type="ORF">QWZ18_28235</name>
</gene>
<dbReference type="Proteomes" id="UP001244297">
    <property type="component" value="Unassembled WGS sequence"/>
</dbReference>
<evidence type="ECO:0000313" key="2">
    <source>
        <dbReference type="Proteomes" id="UP001244297"/>
    </source>
</evidence>
<comment type="caution">
    <text evidence="1">The sequence shown here is derived from an EMBL/GenBank/DDBJ whole genome shotgun (WGS) entry which is preliminary data.</text>
</comment>
<reference evidence="2" key="1">
    <citation type="journal article" date="2019" name="Int. J. Syst. Evol. Microbiol.">
        <title>The Global Catalogue of Microorganisms (GCM) 10K type strain sequencing project: providing services to taxonomists for standard genome sequencing and annotation.</title>
        <authorList>
            <consortium name="The Broad Institute Genomics Platform"/>
            <consortium name="The Broad Institute Genome Sequencing Center for Infectious Disease"/>
            <person name="Wu L."/>
            <person name="Ma J."/>
        </authorList>
    </citation>
    <scope>NUCLEOTIDE SEQUENCE [LARGE SCALE GENOMIC DNA]</scope>
    <source>
        <strain evidence="2">CECT 7806</strain>
    </source>
</reference>
<protein>
    <submittedName>
        <fullName evidence="1">Uncharacterized protein</fullName>
    </submittedName>
</protein>
<dbReference type="RefSeq" id="WP_238291534.1">
    <property type="nucleotide sequence ID" value="NZ_BPQS01000040.1"/>
</dbReference>
<dbReference type="EMBL" id="JAUFPT010000100">
    <property type="protein sequence ID" value="MDN3574485.1"/>
    <property type="molecule type" value="Genomic_DNA"/>
</dbReference>
<evidence type="ECO:0000313" key="1">
    <source>
        <dbReference type="EMBL" id="MDN3574485.1"/>
    </source>
</evidence>
<sequence>MFHVTRDVAASPVHPPAPATTYRAFLVARGGRIVDMVPLHADSDDEARRQALELVGEEDMVELWAGLYAVARFERDGAAHSGS</sequence>
<organism evidence="1 2">
    <name type="scientific">Methylobacterium longum</name>
    <dbReference type="NCBI Taxonomy" id="767694"/>
    <lineage>
        <taxon>Bacteria</taxon>
        <taxon>Pseudomonadati</taxon>
        <taxon>Pseudomonadota</taxon>
        <taxon>Alphaproteobacteria</taxon>
        <taxon>Hyphomicrobiales</taxon>
        <taxon>Methylobacteriaceae</taxon>
        <taxon>Methylobacterium</taxon>
    </lineage>
</organism>
<name>A0ABT8AXN0_9HYPH</name>
<accession>A0ABT8AXN0</accession>